<dbReference type="RefSeq" id="WP_161102234.1">
    <property type="nucleotide sequence ID" value="NZ_JBHLYI010000017.1"/>
</dbReference>
<dbReference type="InterPro" id="IPR004176">
    <property type="entry name" value="Clp_R_N"/>
</dbReference>
<proteinExistence type="predicted"/>
<accession>A0A6I4W7L1</accession>
<dbReference type="EMBL" id="WUTW01000001">
    <property type="protein sequence ID" value="MXQ64186.1"/>
    <property type="molecule type" value="Genomic_DNA"/>
</dbReference>
<reference evidence="4 5" key="1">
    <citation type="submission" date="2019-12" db="EMBL/GenBank/DDBJ databases">
        <title>Nocardia macrotermitis sp. nov. and Nocardia aurantia sp. nov., isolated from the gut of the fungus growing-termite Macrotermes natalensis.</title>
        <authorList>
            <person name="Christine B."/>
            <person name="Rene B."/>
        </authorList>
    </citation>
    <scope>NUCLEOTIDE SEQUENCE [LARGE SCALE GENOMIC DNA]</scope>
    <source>
        <strain evidence="4 5">DSM 102126</strain>
    </source>
</reference>
<dbReference type="Pfam" id="PF02861">
    <property type="entry name" value="Clp_N"/>
    <property type="match status" value="2"/>
</dbReference>
<keyword evidence="5" id="KW-1185">Reference proteome</keyword>
<sequence>MFEKFAQSAREAVVQAQQAARATGARRLGTEHLLLALADGDSEAAEALRAAGATPIRLRDAVQREDDVLDAEALRSIGVDLAAVREAAEAAFGPGALDAPASRPRRSGKHVSLTHEAKKSIENALRLCLRTGGRRIEAEHLLLAVLMDGRYASVLLLIDEGVDVPVLAADVTRRLEARAA</sequence>
<organism evidence="4 5">
    <name type="scientific">Actinomadura rayongensis</name>
    <dbReference type="NCBI Taxonomy" id="1429076"/>
    <lineage>
        <taxon>Bacteria</taxon>
        <taxon>Bacillati</taxon>
        <taxon>Actinomycetota</taxon>
        <taxon>Actinomycetes</taxon>
        <taxon>Streptosporangiales</taxon>
        <taxon>Thermomonosporaceae</taxon>
        <taxon>Actinomadura</taxon>
    </lineage>
</organism>
<dbReference type="Gene3D" id="1.10.1780.10">
    <property type="entry name" value="Clp, N-terminal domain"/>
    <property type="match status" value="2"/>
</dbReference>
<evidence type="ECO:0000313" key="5">
    <source>
        <dbReference type="Proteomes" id="UP000431901"/>
    </source>
</evidence>
<evidence type="ECO:0000256" key="2">
    <source>
        <dbReference type="SAM" id="MobiDB-lite"/>
    </source>
</evidence>
<comment type="caution">
    <text evidence="4">The sequence shown here is derived from an EMBL/GenBank/DDBJ whole genome shotgun (WGS) entry which is preliminary data.</text>
</comment>
<feature type="domain" description="Clp R" evidence="3">
    <location>
        <begin position="2"/>
        <end position="180"/>
    </location>
</feature>
<feature type="region of interest" description="Disordered" evidence="2">
    <location>
        <begin position="95"/>
        <end position="115"/>
    </location>
</feature>
<dbReference type="Proteomes" id="UP000431901">
    <property type="component" value="Unassembled WGS sequence"/>
</dbReference>
<dbReference type="OrthoDB" id="3628183at2"/>
<dbReference type="PROSITE" id="PS51903">
    <property type="entry name" value="CLP_R"/>
    <property type="match status" value="1"/>
</dbReference>
<dbReference type="InterPro" id="IPR036628">
    <property type="entry name" value="Clp_N_dom_sf"/>
</dbReference>
<dbReference type="SUPFAM" id="SSF81923">
    <property type="entry name" value="Double Clp-N motif"/>
    <property type="match status" value="2"/>
</dbReference>
<name>A0A6I4W7L1_9ACTN</name>
<dbReference type="AlphaFoldDB" id="A0A6I4W7L1"/>
<evidence type="ECO:0000259" key="3">
    <source>
        <dbReference type="PROSITE" id="PS51903"/>
    </source>
</evidence>
<keyword evidence="1" id="KW-0677">Repeat</keyword>
<protein>
    <recommendedName>
        <fullName evidence="3">Clp R domain-containing protein</fullName>
    </recommendedName>
</protein>
<gene>
    <name evidence="4" type="ORF">GQ466_09060</name>
</gene>
<evidence type="ECO:0000256" key="1">
    <source>
        <dbReference type="PROSITE-ProRule" id="PRU01251"/>
    </source>
</evidence>
<evidence type="ECO:0000313" key="4">
    <source>
        <dbReference type="EMBL" id="MXQ64186.1"/>
    </source>
</evidence>